<dbReference type="SMART" id="SM00906">
    <property type="entry name" value="Fungal_trans"/>
    <property type="match status" value="1"/>
</dbReference>
<evidence type="ECO:0000256" key="1">
    <source>
        <dbReference type="ARBA" id="ARBA00022723"/>
    </source>
</evidence>
<dbReference type="SUPFAM" id="SSF57701">
    <property type="entry name" value="Zn2/Cys6 DNA-binding domain"/>
    <property type="match status" value="1"/>
</dbReference>
<dbReference type="InterPro" id="IPR001138">
    <property type="entry name" value="Zn2Cys6_DnaBD"/>
</dbReference>
<dbReference type="GO" id="GO:0006351">
    <property type="term" value="P:DNA-templated transcription"/>
    <property type="evidence" value="ECO:0007669"/>
    <property type="project" value="InterPro"/>
</dbReference>
<evidence type="ECO:0000256" key="3">
    <source>
        <dbReference type="SAM" id="MobiDB-lite"/>
    </source>
</evidence>
<dbReference type="InterPro" id="IPR050987">
    <property type="entry name" value="AtrR-like"/>
</dbReference>
<accession>A0A9N9VG14</accession>
<dbReference type="Gene3D" id="4.10.240.10">
    <property type="entry name" value="Zn(2)-C6 fungal-type DNA-binding domain"/>
    <property type="match status" value="1"/>
</dbReference>
<dbReference type="CDD" id="cd12148">
    <property type="entry name" value="fungal_TF_MHR"/>
    <property type="match status" value="1"/>
</dbReference>
<evidence type="ECO:0000313" key="5">
    <source>
        <dbReference type="EMBL" id="CAH0022349.1"/>
    </source>
</evidence>
<comment type="caution">
    <text evidence="5">The sequence shown here is derived from an EMBL/GenBank/DDBJ whole genome shotgun (WGS) entry which is preliminary data.</text>
</comment>
<dbReference type="GO" id="GO:0000981">
    <property type="term" value="F:DNA-binding transcription factor activity, RNA polymerase II-specific"/>
    <property type="evidence" value="ECO:0007669"/>
    <property type="project" value="InterPro"/>
</dbReference>
<protein>
    <recommendedName>
        <fullName evidence="4">Zn(2)-C6 fungal-type domain-containing protein</fullName>
    </recommendedName>
</protein>
<feature type="domain" description="Zn(2)-C6 fungal-type" evidence="4">
    <location>
        <begin position="19"/>
        <end position="49"/>
    </location>
</feature>
<dbReference type="Proteomes" id="UP000696573">
    <property type="component" value="Unassembled WGS sequence"/>
</dbReference>
<reference evidence="5" key="1">
    <citation type="submission" date="2021-10" db="EMBL/GenBank/DDBJ databases">
        <authorList>
            <person name="Piombo E."/>
        </authorList>
    </citation>
    <scope>NUCLEOTIDE SEQUENCE</scope>
</reference>
<evidence type="ECO:0000313" key="6">
    <source>
        <dbReference type="Proteomes" id="UP000696573"/>
    </source>
</evidence>
<keyword evidence="1" id="KW-0479">Metal-binding</keyword>
<dbReference type="SMART" id="SM00066">
    <property type="entry name" value="GAL4"/>
    <property type="match status" value="1"/>
</dbReference>
<dbReference type="Pfam" id="PF00172">
    <property type="entry name" value="Zn_clus"/>
    <property type="match status" value="1"/>
</dbReference>
<dbReference type="Pfam" id="PF04082">
    <property type="entry name" value="Fungal_trans"/>
    <property type="match status" value="1"/>
</dbReference>
<dbReference type="CDD" id="cd00067">
    <property type="entry name" value="GAL4"/>
    <property type="match status" value="1"/>
</dbReference>
<dbReference type="InterPro" id="IPR036864">
    <property type="entry name" value="Zn2-C6_fun-type_DNA-bd_sf"/>
</dbReference>
<gene>
    <name evidence="5" type="ORF">CRHIZ90672A_00004158</name>
</gene>
<keyword evidence="6" id="KW-1185">Reference proteome</keyword>
<dbReference type="InterPro" id="IPR007219">
    <property type="entry name" value="XnlR_reg_dom"/>
</dbReference>
<dbReference type="EMBL" id="CABFNQ020000676">
    <property type="protein sequence ID" value="CAH0022349.1"/>
    <property type="molecule type" value="Genomic_DNA"/>
</dbReference>
<dbReference type="GO" id="GO:0008270">
    <property type="term" value="F:zinc ion binding"/>
    <property type="evidence" value="ECO:0007669"/>
    <property type="project" value="InterPro"/>
</dbReference>
<name>A0A9N9VG14_9HYPO</name>
<proteinExistence type="predicted"/>
<feature type="region of interest" description="Disordered" evidence="3">
    <location>
        <begin position="56"/>
        <end position="78"/>
    </location>
</feature>
<dbReference type="AlphaFoldDB" id="A0A9N9VG14"/>
<evidence type="ECO:0000259" key="4">
    <source>
        <dbReference type="PROSITE" id="PS50048"/>
    </source>
</evidence>
<dbReference type="OrthoDB" id="5121951at2759"/>
<evidence type="ECO:0000256" key="2">
    <source>
        <dbReference type="ARBA" id="ARBA00023242"/>
    </source>
</evidence>
<dbReference type="GO" id="GO:0003677">
    <property type="term" value="F:DNA binding"/>
    <property type="evidence" value="ECO:0007669"/>
    <property type="project" value="InterPro"/>
</dbReference>
<dbReference type="PANTHER" id="PTHR46910:SF25">
    <property type="entry name" value="ABC-TRANSPORTER-REGULATING TRANSCRIPTION FACTOR"/>
    <property type="match status" value="1"/>
</dbReference>
<keyword evidence="2" id="KW-0539">Nucleus</keyword>
<dbReference type="PROSITE" id="PS50048">
    <property type="entry name" value="ZN2_CY6_FUNGAL_2"/>
    <property type="match status" value="1"/>
</dbReference>
<organism evidence="5 6">
    <name type="scientific">Clonostachys rhizophaga</name>
    <dbReference type="NCBI Taxonomy" id="160324"/>
    <lineage>
        <taxon>Eukaryota</taxon>
        <taxon>Fungi</taxon>
        <taxon>Dikarya</taxon>
        <taxon>Ascomycota</taxon>
        <taxon>Pezizomycotina</taxon>
        <taxon>Sordariomycetes</taxon>
        <taxon>Hypocreomycetidae</taxon>
        <taxon>Hypocreales</taxon>
        <taxon>Bionectriaceae</taxon>
        <taxon>Clonostachys</taxon>
    </lineage>
</organism>
<sequence>MSSHTDSQSDDTRPHRRKSCDLCFRKKIKCDMLLPVCSNCILYKSDCRTSLVRHRAGRQTKQTRATGKSVPTDFKPNEPTDDLAHRLVRIEDKLQEVLEKTEQRYSTPYELSGDSLGLPALETLKPWVDKYFSTFNGAMPLFQEKVFERVLFASYNHSTTAWSAILAISAIGIRMTIPGKGLAAASDLPQSANADQYACMALSVAFDLASTSGNILAVQVLVALAMFFTCMGNMEKASALIAMAVNLAHRLQLYSKHSAQYMQKEVAEQRHRVFWVLFSLEKTISYQTTRPSMLAGAEIDIPPPSNHPLDGNGIVWSRDRRSSLNYFRKTLDLSLVLSELSHIHSIASGSEGWATRLSRTRTTLENWYKSIPLEFQLDNVLSNAREEDRMQLTKFYHAYIFALLSMHCFFSPKAKWMLRLSQQGREAAQSYATETIGFRAVRCLSQCEPPSAEAWNLLLDSSRGFIKLFGEGLNAIEPSTWCCTNTYNSAVVIVMADTLLSRFDPMANASIVEKATELSQIPPGNSTYSPALQILLGEMCGDLQASERVLQSDIPSNSQQGMASDLDLFDQLEASAMLEGISNPLPDNPFWEEGMLSDDLPFTQF</sequence>
<dbReference type="PANTHER" id="PTHR46910">
    <property type="entry name" value="TRANSCRIPTION FACTOR PDR1"/>
    <property type="match status" value="1"/>
</dbReference>